<evidence type="ECO:0000313" key="5">
    <source>
        <dbReference type="Proteomes" id="UP000077202"/>
    </source>
</evidence>
<keyword evidence="5" id="KW-1185">Reference proteome</keyword>
<feature type="region of interest" description="Disordered" evidence="2">
    <location>
        <begin position="293"/>
        <end position="337"/>
    </location>
</feature>
<evidence type="ECO:0000256" key="2">
    <source>
        <dbReference type="SAM" id="MobiDB-lite"/>
    </source>
</evidence>
<reference evidence="4" key="1">
    <citation type="submission" date="2016-03" db="EMBL/GenBank/DDBJ databases">
        <title>Mechanisms controlling the formation of the plant cell surface in tip-growing cells are functionally conserved among land plants.</title>
        <authorList>
            <person name="Honkanen S."/>
            <person name="Jones V.A."/>
            <person name="Morieri G."/>
            <person name="Champion C."/>
            <person name="Hetherington A.J."/>
            <person name="Kelly S."/>
            <person name="Saint-Marcoux D."/>
            <person name="Proust H."/>
            <person name="Prescott H."/>
            <person name="Dolan L."/>
        </authorList>
    </citation>
    <scope>NUCLEOTIDE SEQUENCE [LARGE SCALE GENOMIC DNA]</scope>
    <source>
        <tissue evidence="4">Whole gametophyte</tissue>
    </source>
</reference>
<dbReference type="SUPFAM" id="SSF54928">
    <property type="entry name" value="RNA-binding domain, RBD"/>
    <property type="match status" value="1"/>
</dbReference>
<gene>
    <name evidence="4" type="ORF">AXG93_1976s1340</name>
</gene>
<dbReference type="InterPro" id="IPR012677">
    <property type="entry name" value="Nucleotide-bd_a/b_plait_sf"/>
</dbReference>
<feature type="compositionally biased region" description="Basic and acidic residues" evidence="2">
    <location>
        <begin position="225"/>
        <end position="236"/>
    </location>
</feature>
<dbReference type="CDD" id="cd00590">
    <property type="entry name" value="RRM_SF"/>
    <property type="match status" value="1"/>
</dbReference>
<feature type="region of interest" description="Disordered" evidence="2">
    <location>
        <begin position="693"/>
        <end position="715"/>
    </location>
</feature>
<dbReference type="SMART" id="SM00360">
    <property type="entry name" value="RRM"/>
    <property type="match status" value="1"/>
</dbReference>
<dbReference type="Gene3D" id="3.30.70.330">
    <property type="match status" value="1"/>
</dbReference>
<feature type="compositionally biased region" description="Acidic residues" evidence="2">
    <location>
        <begin position="48"/>
        <end position="58"/>
    </location>
</feature>
<feature type="compositionally biased region" description="Low complexity" evidence="2">
    <location>
        <begin position="205"/>
        <end position="216"/>
    </location>
</feature>
<dbReference type="InterPro" id="IPR035979">
    <property type="entry name" value="RBD_domain_sf"/>
</dbReference>
<dbReference type="Pfam" id="PF00076">
    <property type="entry name" value="RRM_1"/>
    <property type="match status" value="1"/>
</dbReference>
<feature type="compositionally biased region" description="Polar residues" evidence="2">
    <location>
        <begin position="576"/>
        <end position="592"/>
    </location>
</feature>
<feature type="compositionally biased region" description="Basic and acidic residues" evidence="2">
    <location>
        <begin position="493"/>
        <end position="508"/>
    </location>
</feature>
<proteinExistence type="predicted"/>
<keyword evidence="1" id="KW-0694">RNA-binding</keyword>
<feature type="compositionally biased region" description="Basic and acidic residues" evidence="2">
    <location>
        <begin position="447"/>
        <end position="456"/>
    </location>
</feature>
<evidence type="ECO:0000259" key="3">
    <source>
        <dbReference type="PROSITE" id="PS50102"/>
    </source>
</evidence>
<feature type="domain" description="RRM" evidence="3">
    <location>
        <begin position="371"/>
        <end position="447"/>
    </location>
</feature>
<feature type="region of interest" description="Disordered" evidence="2">
    <location>
        <begin position="1"/>
        <end position="275"/>
    </location>
</feature>
<sequence length="754" mass="82411">MGEAPRGRPVPRPRREVADIATSEDEPENVRAHRRAAVVKPSSSAIDSDSDEGSEESDDTKCSVTTLTTVTTAAGMESSESSEDETFRADGSALANPQGKLSFSGRGSKASMSNRGGGLVKLQGQQQRSPPKETDGKNKKAARIAAGPGEAHGDDDEARKKTKRNSIRVKSLHRAKIAKEYSTSESEDDVPVRPLSSSHSHHLDTITSSSILHSTSGKFAGPRSHAVEKDDRHASSDSDSSSIEYDSDDEEDEHKDKRMRIHSRGPSLHAVPAPKPTRAIKFAYDEEMIPAQFSGRDYSRSDAESHDADHERWEEEEDDYEDTRGRRLRGRNQGNSASFSGAVSRNFRWSNVKTKIFYSFRAKGSDDEGSRVICVKNLAPTVNEQILLDFFAGIGRGAIVNITTDEFGRCSGTAYLEFESAAAARKALQKGGTKLLERVVFVDVAHETSTTRHTEARAAPVKPAEPPPPAPTGGGLDIHSIFPLSLIPFHRDKDSDESVRKRAHEKSNESLQPLKGARGVSGSGGPTSPRDSNIAINELLPSVHDPEESSRGKTALGAFRQKLFGSSKSGSGSNSEKIASQNQSRGAETQSRGIEIQSRGLDFLPRGFNASQSGPSPGMVIDEAPGGGFMPLPREHNKKKRWSWGQFRRKHRWAKLLWPWGRKPRWHWWHFANLSARWGKASRSPQVKTMASLPREASTATSSNNESSNFIGHEPESHRVPSLSAEISTCPVPPKNTSKTGFFVPPALEVLNRL</sequence>
<organism evidence="4 5">
    <name type="scientific">Marchantia polymorpha subsp. ruderalis</name>
    <dbReference type="NCBI Taxonomy" id="1480154"/>
    <lineage>
        <taxon>Eukaryota</taxon>
        <taxon>Viridiplantae</taxon>
        <taxon>Streptophyta</taxon>
        <taxon>Embryophyta</taxon>
        <taxon>Marchantiophyta</taxon>
        <taxon>Marchantiopsida</taxon>
        <taxon>Marchantiidae</taxon>
        <taxon>Marchantiales</taxon>
        <taxon>Marchantiaceae</taxon>
        <taxon>Marchantia</taxon>
    </lineage>
</organism>
<evidence type="ECO:0000256" key="1">
    <source>
        <dbReference type="PROSITE-ProRule" id="PRU00176"/>
    </source>
</evidence>
<dbReference type="InterPro" id="IPR000504">
    <property type="entry name" value="RRM_dom"/>
</dbReference>
<evidence type="ECO:0000313" key="4">
    <source>
        <dbReference type="EMBL" id="OAE18928.1"/>
    </source>
</evidence>
<feature type="compositionally biased region" description="Low complexity" evidence="2">
    <location>
        <begin position="696"/>
        <end position="709"/>
    </location>
</feature>
<protein>
    <recommendedName>
        <fullName evidence="3">RRM domain-containing protein</fullName>
    </recommendedName>
</protein>
<comment type="caution">
    <text evidence="4">The sequence shown here is derived from an EMBL/GenBank/DDBJ whole genome shotgun (WGS) entry which is preliminary data.</text>
</comment>
<feature type="compositionally biased region" description="Low complexity" evidence="2">
    <location>
        <begin position="565"/>
        <end position="575"/>
    </location>
</feature>
<feature type="compositionally biased region" description="Basic residues" evidence="2">
    <location>
        <begin position="160"/>
        <end position="176"/>
    </location>
</feature>
<feature type="region of interest" description="Disordered" evidence="2">
    <location>
        <begin position="447"/>
        <end position="477"/>
    </location>
</feature>
<feature type="region of interest" description="Disordered" evidence="2">
    <location>
        <begin position="493"/>
        <end position="533"/>
    </location>
</feature>
<accession>A0A176VDC2</accession>
<dbReference type="Proteomes" id="UP000077202">
    <property type="component" value="Unassembled WGS sequence"/>
</dbReference>
<feature type="compositionally biased region" description="Basic and acidic residues" evidence="2">
    <location>
        <begin position="297"/>
        <end position="313"/>
    </location>
</feature>
<dbReference type="AlphaFoldDB" id="A0A176VDC2"/>
<feature type="region of interest" description="Disordered" evidence="2">
    <location>
        <begin position="564"/>
        <end position="593"/>
    </location>
</feature>
<dbReference type="PROSITE" id="PS50102">
    <property type="entry name" value="RRM"/>
    <property type="match status" value="1"/>
</dbReference>
<dbReference type="GO" id="GO:0003723">
    <property type="term" value="F:RNA binding"/>
    <property type="evidence" value="ECO:0007669"/>
    <property type="project" value="UniProtKB-UniRule"/>
</dbReference>
<dbReference type="EMBL" id="LVLJ01003973">
    <property type="protein sequence ID" value="OAE18928.1"/>
    <property type="molecule type" value="Genomic_DNA"/>
</dbReference>
<name>A0A176VDC2_MARPO</name>